<feature type="chain" id="PRO_5012724337" description="Lipoprotein" evidence="1">
    <location>
        <begin position="18"/>
        <end position="129"/>
    </location>
</feature>
<dbReference type="RefSeq" id="WP_072429780.1">
    <property type="nucleotide sequence ID" value="NZ_FPKR01000014.1"/>
</dbReference>
<proteinExistence type="predicted"/>
<dbReference type="OrthoDB" id="9133546at2"/>
<dbReference type="Proteomes" id="UP000186513">
    <property type="component" value="Unassembled WGS sequence"/>
</dbReference>
<reference evidence="2 3" key="1">
    <citation type="submission" date="2016-11" db="EMBL/GenBank/DDBJ databases">
        <authorList>
            <person name="Jaros S."/>
            <person name="Januszkiewicz K."/>
            <person name="Wedrychowicz H."/>
        </authorList>
    </citation>
    <scope>NUCLEOTIDE SEQUENCE [LARGE SCALE GENOMIC DNA]</scope>
    <source>
        <strain evidence="2 3">DSM 18899</strain>
    </source>
</reference>
<evidence type="ECO:0000313" key="2">
    <source>
        <dbReference type="EMBL" id="SFZ78977.1"/>
    </source>
</evidence>
<dbReference type="AlphaFoldDB" id="A0A1K2HQZ0"/>
<organism evidence="2 3">
    <name type="scientific">Chitinimonas taiwanensis DSM 18899</name>
    <dbReference type="NCBI Taxonomy" id="1121279"/>
    <lineage>
        <taxon>Bacteria</taxon>
        <taxon>Pseudomonadati</taxon>
        <taxon>Pseudomonadota</taxon>
        <taxon>Betaproteobacteria</taxon>
        <taxon>Neisseriales</taxon>
        <taxon>Chitinibacteraceae</taxon>
        <taxon>Chitinimonas</taxon>
    </lineage>
</organism>
<evidence type="ECO:0008006" key="4">
    <source>
        <dbReference type="Google" id="ProtNLM"/>
    </source>
</evidence>
<sequence length="129" mass="14301">MSYALPISLSLATLALAGCASFTDTNTSLLDGKREFGRAEMHTYPVQILAVDGEYVIDPWLPRVQPGQHTLRVSAPPATPFHDSVVMDVPFTVEACKRYYLVAKRDNPLRQAFELVVQHSEARPDCRVG</sequence>
<keyword evidence="1" id="KW-0732">Signal</keyword>
<dbReference type="EMBL" id="FPKR01000014">
    <property type="protein sequence ID" value="SFZ78977.1"/>
    <property type="molecule type" value="Genomic_DNA"/>
</dbReference>
<protein>
    <recommendedName>
        <fullName evidence="4">Lipoprotein</fullName>
    </recommendedName>
</protein>
<evidence type="ECO:0000256" key="1">
    <source>
        <dbReference type="SAM" id="SignalP"/>
    </source>
</evidence>
<accession>A0A1K2HQZ0</accession>
<keyword evidence="3" id="KW-1185">Reference proteome</keyword>
<gene>
    <name evidence="2" type="ORF">SAMN02745887_03295</name>
</gene>
<dbReference type="STRING" id="1121279.SAMN02745887_03295"/>
<evidence type="ECO:0000313" key="3">
    <source>
        <dbReference type="Proteomes" id="UP000186513"/>
    </source>
</evidence>
<feature type="signal peptide" evidence="1">
    <location>
        <begin position="1"/>
        <end position="17"/>
    </location>
</feature>
<name>A0A1K2HQZ0_9NEIS</name>